<comment type="caution">
    <text evidence="1">The sequence shown here is derived from an EMBL/GenBank/DDBJ whole genome shotgun (WGS) entry which is preliminary data.</text>
</comment>
<name>A0ACC5X5M3_PANGG</name>
<feature type="non-terminal residue" evidence="1">
    <location>
        <position position="208"/>
    </location>
</feature>
<dbReference type="EMBL" id="CM040468">
    <property type="protein sequence ID" value="MCI4386562.1"/>
    <property type="molecule type" value="Genomic_DNA"/>
</dbReference>
<proteinExistence type="predicted"/>
<keyword evidence="2" id="KW-1185">Reference proteome</keyword>
<gene>
    <name evidence="1" type="ORF">PGIGA_G00063880</name>
</gene>
<protein>
    <submittedName>
        <fullName evidence="1">Uncharacterized protein</fullName>
    </submittedName>
</protein>
<reference evidence="1 2" key="1">
    <citation type="journal article" date="2022" name="bioRxiv">
        <title>An ancient truncated duplication of the anti-Mullerian hormone receptor type 2 gene is a potential conserved master sex determinant in the Pangasiidae catfish family.</title>
        <authorList>
            <person name="Wen M."/>
            <person name="Pan Q."/>
            <person name="Jouanno E."/>
            <person name="Montfort J."/>
            <person name="Zahm M."/>
            <person name="Cabau C."/>
            <person name="Klopp C."/>
            <person name="Iampietro C."/>
            <person name="Roques C."/>
            <person name="Bouchez O."/>
            <person name="Castinel A."/>
            <person name="Donnadieu C."/>
            <person name="Parrinello H."/>
            <person name="Poncet C."/>
            <person name="Belmonte E."/>
            <person name="Gautier V."/>
            <person name="Avarre J.-C."/>
            <person name="Dugue R."/>
            <person name="Gustiano R."/>
            <person name="Ha T.T.T."/>
            <person name="Campet M."/>
            <person name="Sriphairoj K."/>
            <person name="Ribolli J."/>
            <person name="de Almeida F.L."/>
            <person name="Desvignes T."/>
            <person name="Postlethwait J.H."/>
            <person name="Bucao C.F."/>
            <person name="Robinson-Rechavi M."/>
            <person name="Bobe J."/>
            <person name="Herpin A."/>
            <person name="Guiguen Y."/>
        </authorList>
    </citation>
    <scope>NUCLEOTIDE SEQUENCE [LARGE SCALE GENOMIC DNA]</scope>
    <source>
        <strain evidence="1">YG-Dec2019</strain>
    </source>
</reference>
<evidence type="ECO:0000313" key="2">
    <source>
        <dbReference type="Proteomes" id="UP000829447"/>
    </source>
</evidence>
<accession>A0ACC5X5M3</accession>
<sequence length="208" mass="23131">MESLELNGIDDSLKPPDDLLDPSLQFLPESDAKKKKKKKLFLRTILVIVPIILAAITALIVGLLVWNFHLRTDVRIKKVFSGSLTISNRRFIDSYEDSGSAQFKELASQLSKQMKNMYSSVPLLSRYYISSSVQAFSESSDGSVIAYYMSEFSVPEAQVSAVDEATVSFMRTVGPGQTRRLSLNLKPTKDLLINNMMSAAVDPRLVTS</sequence>
<organism evidence="1 2">
    <name type="scientific">Pangasianodon gigas</name>
    <name type="common">Mekong giant catfish</name>
    <name type="synonym">Pangasius gigas</name>
    <dbReference type="NCBI Taxonomy" id="30993"/>
    <lineage>
        <taxon>Eukaryota</taxon>
        <taxon>Metazoa</taxon>
        <taxon>Chordata</taxon>
        <taxon>Craniata</taxon>
        <taxon>Vertebrata</taxon>
        <taxon>Euteleostomi</taxon>
        <taxon>Actinopterygii</taxon>
        <taxon>Neopterygii</taxon>
        <taxon>Teleostei</taxon>
        <taxon>Ostariophysi</taxon>
        <taxon>Siluriformes</taxon>
        <taxon>Pangasiidae</taxon>
        <taxon>Pangasianodon</taxon>
    </lineage>
</organism>
<dbReference type="Proteomes" id="UP000829447">
    <property type="component" value="Linkage Group LG15"/>
</dbReference>
<evidence type="ECO:0000313" key="1">
    <source>
        <dbReference type="EMBL" id="MCI4386562.1"/>
    </source>
</evidence>